<reference evidence="1 2" key="1">
    <citation type="journal article" date="2021" name="bioRxiv">
        <title>Chromosome-scale and haplotype-resolved genome assembly of a tetraploid potato cultivar.</title>
        <authorList>
            <person name="Sun H."/>
            <person name="Jiao W.-B."/>
            <person name="Krause K."/>
            <person name="Campoy J.A."/>
            <person name="Goel M."/>
            <person name="Folz-Donahue K."/>
            <person name="Kukat C."/>
            <person name="Huettel B."/>
            <person name="Schneeberger K."/>
        </authorList>
    </citation>
    <scope>NUCLEOTIDE SEQUENCE [LARGE SCALE GENOMIC DNA]</scope>
    <source>
        <strain evidence="1">SolTubOtavaFocal</strain>
        <tissue evidence="1">Leaves</tissue>
    </source>
</reference>
<sequence>MEGYYQFTVLEELRGKISRPQGRSTRFAFLRKSYHFEKDVGEEDKEHGVLPVFLAVAFL</sequence>
<evidence type="ECO:0000313" key="1">
    <source>
        <dbReference type="EMBL" id="KAH0747857.1"/>
    </source>
</evidence>
<dbReference type="Proteomes" id="UP000826656">
    <property type="component" value="Unassembled WGS sequence"/>
</dbReference>
<dbReference type="EMBL" id="JAIVGD010000019">
    <property type="protein sequence ID" value="KAH0747857.1"/>
    <property type="molecule type" value="Genomic_DNA"/>
</dbReference>
<keyword evidence="2" id="KW-1185">Reference proteome</keyword>
<comment type="caution">
    <text evidence="1">The sequence shown here is derived from an EMBL/GenBank/DDBJ whole genome shotgun (WGS) entry which is preliminary data.</text>
</comment>
<name>A0ABQ7UE26_SOLTU</name>
<proteinExistence type="predicted"/>
<evidence type="ECO:0000313" key="2">
    <source>
        <dbReference type="Proteomes" id="UP000826656"/>
    </source>
</evidence>
<protein>
    <submittedName>
        <fullName evidence="1">Uncharacterized protein</fullName>
    </submittedName>
</protein>
<accession>A0ABQ7UE26</accession>
<organism evidence="1 2">
    <name type="scientific">Solanum tuberosum</name>
    <name type="common">Potato</name>
    <dbReference type="NCBI Taxonomy" id="4113"/>
    <lineage>
        <taxon>Eukaryota</taxon>
        <taxon>Viridiplantae</taxon>
        <taxon>Streptophyta</taxon>
        <taxon>Embryophyta</taxon>
        <taxon>Tracheophyta</taxon>
        <taxon>Spermatophyta</taxon>
        <taxon>Magnoliopsida</taxon>
        <taxon>eudicotyledons</taxon>
        <taxon>Gunneridae</taxon>
        <taxon>Pentapetalae</taxon>
        <taxon>asterids</taxon>
        <taxon>lamiids</taxon>
        <taxon>Solanales</taxon>
        <taxon>Solanaceae</taxon>
        <taxon>Solanoideae</taxon>
        <taxon>Solaneae</taxon>
        <taxon>Solanum</taxon>
    </lineage>
</organism>
<gene>
    <name evidence="1" type="ORF">KY290_027089</name>
</gene>